<accession>A0A9X4QTD9</accession>
<dbReference type="GO" id="GO:0009231">
    <property type="term" value="P:riboflavin biosynthetic process"/>
    <property type="evidence" value="ECO:0007669"/>
    <property type="project" value="InterPro"/>
</dbReference>
<evidence type="ECO:0000313" key="3">
    <source>
        <dbReference type="Proteomes" id="UP001153404"/>
    </source>
</evidence>
<dbReference type="Pfam" id="PF01872">
    <property type="entry name" value="RibD_C"/>
    <property type="match status" value="1"/>
</dbReference>
<sequence length="193" mass="21562">MRKIKMLNRISIDGYFASPNEENFGMDWFVHDPEVDRAAHEMGGSMNTLMLGGATFRGFERYWLPVLHNSHAPSHDREIAAELAGMTKIVFSRTLAASEWANTRFYDQSPSEVARQLKHSADTDILVLGSGSIVRQLARDKLIDEFIFIVTPVVAGAGKTLFPDRAQIGLTLIESRAFESGNLLTSYALDLER</sequence>
<dbReference type="Proteomes" id="UP001153404">
    <property type="component" value="Unassembled WGS sequence"/>
</dbReference>
<keyword evidence="3" id="KW-1185">Reference proteome</keyword>
<name>A0A9X4QTD9_9BACL</name>
<dbReference type="Gene3D" id="3.40.430.10">
    <property type="entry name" value="Dihydrofolate Reductase, subunit A"/>
    <property type="match status" value="1"/>
</dbReference>
<dbReference type="EMBL" id="JAPDIA010000007">
    <property type="protein sequence ID" value="MDG0811046.1"/>
    <property type="molecule type" value="Genomic_DNA"/>
</dbReference>
<dbReference type="SUPFAM" id="SSF53597">
    <property type="entry name" value="Dihydrofolate reductase-like"/>
    <property type="match status" value="1"/>
</dbReference>
<reference evidence="2" key="1">
    <citation type="submission" date="2022-10" db="EMBL/GenBank/DDBJ databases">
        <title>Comparative genomic analysis of Cohnella hashimotonis sp. nov., isolated from the International Space Station.</title>
        <authorList>
            <person name="Simpson A."/>
            <person name="Venkateswaran K."/>
        </authorList>
    </citation>
    <scope>NUCLEOTIDE SEQUENCE</scope>
    <source>
        <strain evidence="2">DSM 28161</strain>
    </source>
</reference>
<dbReference type="GO" id="GO:0008703">
    <property type="term" value="F:5-amino-6-(5-phosphoribosylamino)uracil reductase activity"/>
    <property type="evidence" value="ECO:0007669"/>
    <property type="project" value="InterPro"/>
</dbReference>
<evidence type="ECO:0000313" key="2">
    <source>
        <dbReference type="EMBL" id="MDG0811046.1"/>
    </source>
</evidence>
<dbReference type="RefSeq" id="WP_277533474.1">
    <property type="nucleotide sequence ID" value="NZ_JAPDIA010000007.1"/>
</dbReference>
<dbReference type="InterPro" id="IPR050765">
    <property type="entry name" value="Riboflavin_Biosynth_HTPR"/>
</dbReference>
<feature type="domain" description="Bacterial bifunctional deaminase-reductase C-terminal" evidence="1">
    <location>
        <begin position="4"/>
        <end position="183"/>
    </location>
</feature>
<organism evidence="2 3">
    <name type="scientific">Cohnella rhizosphaerae</name>
    <dbReference type="NCBI Taxonomy" id="1457232"/>
    <lineage>
        <taxon>Bacteria</taxon>
        <taxon>Bacillati</taxon>
        <taxon>Bacillota</taxon>
        <taxon>Bacilli</taxon>
        <taxon>Bacillales</taxon>
        <taxon>Paenibacillaceae</taxon>
        <taxon>Cohnella</taxon>
    </lineage>
</organism>
<protein>
    <submittedName>
        <fullName evidence="2">Dihydrofolate reductase family protein</fullName>
    </submittedName>
</protein>
<dbReference type="InterPro" id="IPR024072">
    <property type="entry name" value="DHFR-like_dom_sf"/>
</dbReference>
<dbReference type="PANTHER" id="PTHR38011">
    <property type="entry name" value="DIHYDROFOLATE REDUCTASE FAMILY PROTEIN (AFU_ORTHOLOGUE AFUA_8G06820)"/>
    <property type="match status" value="1"/>
</dbReference>
<dbReference type="InterPro" id="IPR002734">
    <property type="entry name" value="RibDG_C"/>
</dbReference>
<gene>
    <name evidence="2" type="ORF">OMP40_17990</name>
</gene>
<evidence type="ECO:0000259" key="1">
    <source>
        <dbReference type="Pfam" id="PF01872"/>
    </source>
</evidence>
<dbReference type="PANTHER" id="PTHR38011:SF11">
    <property type="entry name" value="2,5-DIAMINO-6-RIBOSYLAMINO-4(3H)-PYRIMIDINONE 5'-PHOSPHATE REDUCTASE"/>
    <property type="match status" value="1"/>
</dbReference>
<dbReference type="AlphaFoldDB" id="A0A9X4QTD9"/>
<proteinExistence type="predicted"/>
<comment type="caution">
    <text evidence="2">The sequence shown here is derived from an EMBL/GenBank/DDBJ whole genome shotgun (WGS) entry which is preliminary data.</text>
</comment>